<keyword evidence="2" id="KW-0687">Ribonucleoprotein</keyword>
<feature type="compositionally biased region" description="Basic and acidic residues" evidence="1">
    <location>
        <begin position="93"/>
        <end position="106"/>
    </location>
</feature>
<evidence type="ECO:0000313" key="2">
    <source>
        <dbReference type="EMBL" id="TFK15585.1"/>
    </source>
</evidence>
<comment type="caution">
    <text evidence="2">The sequence shown here is derived from an EMBL/GenBank/DDBJ whole genome shotgun (WGS) entry which is preliminary data.</text>
</comment>
<feature type="region of interest" description="Disordered" evidence="1">
    <location>
        <begin position="85"/>
        <end position="145"/>
    </location>
</feature>
<evidence type="ECO:0000256" key="1">
    <source>
        <dbReference type="SAM" id="MobiDB-lite"/>
    </source>
</evidence>
<sequence>MRCFSNLSLRSHIRRSKSSLDTNHCRNLKHGENQLQNKSVLPPRGLYSDLKYSLSLGGRRREIEDATEENDKEVGGETCFPSGVEVVGGVDSVPRKRGEGRGEHKVKNGNNYTGNDTLKEVELKDRKKGKTMERKNKHIQKKTTG</sequence>
<protein>
    <submittedName>
        <fullName evidence="2">60S ribosomal protein L34</fullName>
    </submittedName>
</protein>
<name>A0A4D9F1Y0_9SAUR</name>
<reference evidence="2 3" key="2">
    <citation type="submission" date="2019-04" db="EMBL/GenBank/DDBJ databases">
        <title>The genome sequence of big-headed turtle.</title>
        <authorList>
            <person name="Gong S."/>
        </authorList>
    </citation>
    <scope>NUCLEOTIDE SEQUENCE [LARGE SCALE GENOMIC DNA]</scope>
    <source>
        <strain evidence="2">DO16091913</strain>
        <tissue evidence="2">Muscle</tissue>
    </source>
</reference>
<accession>A0A4D9F1Y0</accession>
<feature type="compositionally biased region" description="Basic and acidic residues" evidence="1">
    <location>
        <begin position="117"/>
        <end position="134"/>
    </location>
</feature>
<dbReference type="EMBL" id="QXTE01000004">
    <property type="protein sequence ID" value="TFK15585.1"/>
    <property type="molecule type" value="Genomic_DNA"/>
</dbReference>
<reference evidence="2 3" key="1">
    <citation type="submission" date="2019-04" db="EMBL/GenBank/DDBJ databases">
        <title>Draft genome of the big-headed turtle Platysternon megacephalum.</title>
        <authorList>
            <person name="Gong S."/>
        </authorList>
    </citation>
    <scope>NUCLEOTIDE SEQUENCE [LARGE SCALE GENOMIC DNA]</scope>
    <source>
        <strain evidence="2">DO16091913</strain>
        <tissue evidence="2">Muscle</tissue>
    </source>
</reference>
<gene>
    <name evidence="2" type="ORF">DR999_PMT00891</name>
</gene>
<proteinExistence type="predicted"/>
<keyword evidence="3" id="KW-1185">Reference proteome</keyword>
<evidence type="ECO:0000313" key="3">
    <source>
        <dbReference type="Proteomes" id="UP000297703"/>
    </source>
</evidence>
<keyword evidence="2" id="KW-0689">Ribosomal protein</keyword>
<dbReference type="GO" id="GO:0005840">
    <property type="term" value="C:ribosome"/>
    <property type="evidence" value="ECO:0007669"/>
    <property type="project" value="UniProtKB-KW"/>
</dbReference>
<organism evidence="2 3">
    <name type="scientific">Platysternon megacephalum</name>
    <name type="common">big-headed turtle</name>
    <dbReference type="NCBI Taxonomy" id="55544"/>
    <lineage>
        <taxon>Eukaryota</taxon>
        <taxon>Metazoa</taxon>
        <taxon>Chordata</taxon>
        <taxon>Craniata</taxon>
        <taxon>Vertebrata</taxon>
        <taxon>Euteleostomi</taxon>
        <taxon>Archelosauria</taxon>
        <taxon>Testudinata</taxon>
        <taxon>Testudines</taxon>
        <taxon>Cryptodira</taxon>
        <taxon>Durocryptodira</taxon>
        <taxon>Testudinoidea</taxon>
        <taxon>Platysternidae</taxon>
        <taxon>Platysternon</taxon>
    </lineage>
</organism>
<feature type="compositionally biased region" description="Basic residues" evidence="1">
    <location>
        <begin position="135"/>
        <end position="145"/>
    </location>
</feature>
<dbReference type="Proteomes" id="UP000297703">
    <property type="component" value="Unassembled WGS sequence"/>
</dbReference>
<dbReference type="AlphaFoldDB" id="A0A4D9F1Y0"/>